<dbReference type="InterPro" id="IPR032710">
    <property type="entry name" value="NTF2-like_dom_sf"/>
</dbReference>
<reference evidence="3" key="1">
    <citation type="journal article" date="2015" name="Nature">
        <title>Complex archaea that bridge the gap between prokaryotes and eukaryotes.</title>
        <authorList>
            <person name="Spang A."/>
            <person name="Saw J.H."/>
            <person name="Jorgensen S.L."/>
            <person name="Zaremba-Niedzwiedzka K."/>
            <person name="Martijn J."/>
            <person name="Lind A.E."/>
            <person name="van Eijk R."/>
            <person name="Schleper C."/>
            <person name="Guy L."/>
            <person name="Ettema T.J."/>
        </authorList>
    </citation>
    <scope>NUCLEOTIDE SEQUENCE</scope>
</reference>
<dbReference type="AlphaFoldDB" id="A0A0F9VJB9"/>
<dbReference type="Gene3D" id="3.10.450.240">
    <property type="match status" value="1"/>
</dbReference>
<keyword evidence="1" id="KW-0472">Membrane</keyword>
<dbReference type="EMBL" id="LAZR01000020">
    <property type="protein sequence ID" value="KKO05211.1"/>
    <property type="molecule type" value="Genomic_DNA"/>
</dbReference>
<name>A0A0F9VJB9_9ZZZZ</name>
<sequence length="239" mass="27873">MRKSHFIILVLVIALVLFDIDPMYAGPGGTVVKAIFKTWWGKILMSIIGIILLPLTIYVYFREYIAINKCKKELLILGKRNRDFAWLNLDKNVRHIFSRVYIAWNNQDLKEASSYISHWYWQNQQLVHLDEWKKENLKNVCKVDGIKSVKPLYLEITDDENLEGSRIAFLITANIMDYLKNKDTNKIVQGSSKFDDEEKIWIMEYTDGNWVLDDIQDGQLSLAFAKTKNVIPTNLVPVQ</sequence>
<comment type="caution">
    <text evidence="3">The sequence shown here is derived from an EMBL/GenBank/DDBJ whole genome shotgun (WGS) entry which is preliminary data.</text>
</comment>
<protein>
    <recommendedName>
        <fullName evidence="2">Tim44-like domain-containing protein</fullName>
    </recommendedName>
</protein>
<evidence type="ECO:0000259" key="2">
    <source>
        <dbReference type="SMART" id="SM00978"/>
    </source>
</evidence>
<organism evidence="3">
    <name type="scientific">marine sediment metagenome</name>
    <dbReference type="NCBI Taxonomy" id="412755"/>
    <lineage>
        <taxon>unclassified sequences</taxon>
        <taxon>metagenomes</taxon>
        <taxon>ecological metagenomes</taxon>
    </lineage>
</organism>
<accession>A0A0F9VJB9</accession>
<dbReference type="SMART" id="SM00978">
    <property type="entry name" value="Tim44"/>
    <property type="match status" value="1"/>
</dbReference>
<dbReference type="InterPro" id="IPR007379">
    <property type="entry name" value="Tim44-like_dom"/>
</dbReference>
<feature type="domain" description="Tim44-like" evidence="2">
    <location>
        <begin position="70"/>
        <end position="217"/>
    </location>
</feature>
<gene>
    <name evidence="3" type="ORF">LCGC14_0080310</name>
</gene>
<keyword evidence="1" id="KW-0812">Transmembrane</keyword>
<evidence type="ECO:0000313" key="3">
    <source>
        <dbReference type="EMBL" id="KKO05211.1"/>
    </source>
</evidence>
<dbReference type="SUPFAM" id="SSF54427">
    <property type="entry name" value="NTF2-like"/>
    <property type="match status" value="1"/>
</dbReference>
<keyword evidence="1" id="KW-1133">Transmembrane helix</keyword>
<feature type="transmembrane region" description="Helical" evidence="1">
    <location>
        <begin position="41"/>
        <end position="61"/>
    </location>
</feature>
<evidence type="ECO:0000256" key="1">
    <source>
        <dbReference type="SAM" id="Phobius"/>
    </source>
</evidence>
<proteinExistence type="predicted"/>